<comment type="miscellaneous">
    <text evidence="11">The active site is a redox-active disulfide bond.</text>
</comment>
<feature type="binding site" evidence="9">
    <location>
        <begin position="167"/>
        <end position="169"/>
    </location>
    <ligand>
        <name>FAD</name>
        <dbReference type="ChEBI" id="CHEBI:57692"/>
    </ligand>
</feature>
<evidence type="ECO:0000256" key="10">
    <source>
        <dbReference type="PIRSR" id="PIRSR000350-4"/>
    </source>
</evidence>
<keyword evidence="9" id="KW-0547">Nucleotide-binding</keyword>
<dbReference type="InterPro" id="IPR023753">
    <property type="entry name" value="FAD/NAD-binding_dom"/>
</dbReference>
<evidence type="ECO:0000256" key="6">
    <source>
        <dbReference type="ARBA" id="ARBA00023157"/>
    </source>
</evidence>
<dbReference type="PROSITE" id="PS00076">
    <property type="entry name" value="PYRIDINE_REDOX_1"/>
    <property type="match status" value="1"/>
</dbReference>
<dbReference type="NCBIfam" id="TIGR01350">
    <property type="entry name" value="lipoamide_DH"/>
    <property type="match status" value="1"/>
</dbReference>
<feature type="active site" description="Proton acceptor" evidence="8">
    <location>
        <position position="474"/>
    </location>
</feature>
<dbReference type="RefSeq" id="XP_004832497.1">
    <property type="nucleotide sequence ID" value="XM_004832440.1"/>
</dbReference>
<dbReference type="GO" id="GO:0004148">
    <property type="term" value="F:dihydrolipoyl dehydrogenase (NADH) activity"/>
    <property type="evidence" value="ECO:0007669"/>
    <property type="project" value="UniProtKB-EC"/>
</dbReference>
<dbReference type="InterPro" id="IPR050151">
    <property type="entry name" value="Class-I_Pyr_Nuc-Dis_Oxidored"/>
</dbReference>
<dbReference type="SUPFAM" id="SSF55424">
    <property type="entry name" value="FAD/NAD-linked reductases, dimerisation (C-terminal) domain"/>
    <property type="match status" value="1"/>
</dbReference>
<feature type="disulfide bond" description="Redox-active" evidence="10">
    <location>
        <begin position="72"/>
        <end position="77"/>
    </location>
</feature>
<keyword evidence="7 11" id="KW-0676">Redox-active center</keyword>
<evidence type="ECO:0000256" key="1">
    <source>
        <dbReference type="ARBA" id="ARBA00007532"/>
    </source>
</evidence>
<dbReference type="Gene3D" id="3.50.50.60">
    <property type="entry name" value="FAD/NAD(P)-binding domain"/>
    <property type="match status" value="2"/>
</dbReference>
<evidence type="ECO:0000313" key="14">
    <source>
        <dbReference type="EMBL" id="EKX73045.1"/>
    </source>
</evidence>
<protein>
    <recommendedName>
        <fullName evidence="11">Dihydrolipoyl dehydrogenase</fullName>
        <ecNumber evidence="11">1.8.1.4</ecNumber>
    </recommendedName>
</protein>
<dbReference type="FunFam" id="3.30.390.30:FF:000001">
    <property type="entry name" value="Dihydrolipoyl dehydrogenase"/>
    <property type="match status" value="1"/>
</dbReference>
<dbReference type="GO" id="GO:0045252">
    <property type="term" value="C:oxoglutarate dehydrogenase complex"/>
    <property type="evidence" value="ECO:0007669"/>
    <property type="project" value="TreeGrafter"/>
</dbReference>
<dbReference type="PANTHER" id="PTHR22912:SF223">
    <property type="entry name" value="DIHYDROLIPOYL DEHYDROGENASE 1, MITOCHONDRIAL"/>
    <property type="match status" value="1"/>
</dbReference>
<name>L1LCS1_THEEQ</name>
<dbReference type="AlphaFoldDB" id="L1LCS1"/>
<dbReference type="InterPro" id="IPR006258">
    <property type="entry name" value="Lipoamide_DH"/>
</dbReference>
<dbReference type="PIRSF" id="PIRSF000350">
    <property type="entry name" value="Mercury_reductase_MerA"/>
    <property type="match status" value="1"/>
</dbReference>
<evidence type="ECO:0000256" key="11">
    <source>
        <dbReference type="RuleBase" id="RU003692"/>
    </source>
</evidence>
<dbReference type="Pfam" id="PF02852">
    <property type="entry name" value="Pyr_redox_dim"/>
    <property type="match status" value="1"/>
</dbReference>
<sequence length="495" mass="53296">MALHSSSTNELCNKDPFGWHPHYSHIHLQPFYRYDLVVIGGGPGGYTTAIKAAQLGLRVACVEKRKTLGGTCLNCGCIPSKALLNTSHNFEKLKKGIPGIVASSVSVDVKKMMDDKDSILRTLNMGIQGLFRKNKVDFIQGHGKIVDANKVAVEDKIVETENIIIATGSEVTPFPHESLKVDGKFVLSSTEALCLDKVPKEMVVIGGGAIGLELASVWSRLGAKVDILEFAPDVCSVMDVDVSKNIKRILEKQGLKIHVNTKVLKGEIKGDKITIHAESAGKPVSFTAEKVLIAMGRRPYTEGLGLEALNVETKQGRIPVDDQFRVSDKSGAPVSSVRAIGDVITGPMLAHKAEEDGMAALGYIVNQDLVHVDHNLIPSVIYTHPEIAGVGATEQSLVKEGKEFKKGVFSYMGNSRAKIYGESDGFVKILADKENKILGAWIVGPDASELIAQLTIAVTYGASTVDVTRTCFAHPSLSEAVKEACLAVHSKPIHM</sequence>
<dbReference type="Gene3D" id="3.30.390.30">
    <property type="match status" value="1"/>
</dbReference>
<feature type="domain" description="FAD/NAD(P)-binding" evidence="13">
    <location>
        <begin position="34"/>
        <end position="357"/>
    </location>
</feature>
<evidence type="ECO:0000256" key="9">
    <source>
        <dbReference type="PIRSR" id="PIRSR000350-3"/>
    </source>
</evidence>
<dbReference type="GO" id="GO:0006103">
    <property type="term" value="P:2-oxoglutarate metabolic process"/>
    <property type="evidence" value="ECO:0007669"/>
    <property type="project" value="TreeGrafter"/>
</dbReference>
<dbReference type="eggNOG" id="KOG1335">
    <property type="taxonomic scope" value="Eukaryota"/>
</dbReference>
<evidence type="ECO:0000256" key="3">
    <source>
        <dbReference type="ARBA" id="ARBA00022827"/>
    </source>
</evidence>
<evidence type="ECO:0000259" key="13">
    <source>
        <dbReference type="Pfam" id="PF07992"/>
    </source>
</evidence>
<keyword evidence="3 9" id="KW-0274">FAD</keyword>
<feature type="binding site" evidence="9">
    <location>
        <position position="296"/>
    </location>
    <ligand>
        <name>NAD(+)</name>
        <dbReference type="ChEBI" id="CHEBI:57540"/>
    </ligand>
</feature>
<dbReference type="InterPro" id="IPR012999">
    <property type="entry name" value="Pyr_OxRdtase_I_AS"/>
</dbReference>
<dbReference type="GO" id="GO:0005739">
    <property type="term" value="C:mitochondrion"/>
    <property type="evidence" value="ECO:0007669"/>
    <property type="project" value="TreeGrafter"/>
</dbReference>
<dbReference type="InterPro" id="IPR001100">
    <property type="entry name" value="Pyr_nuc-diS_OxRdtase"/>
</dbReference>
<dbReference type="Proteomes" id="UP000031512">
    <property type="component" value="Unassembled WGS sequence"/>
</dbReference>
<comment type="cofactor">
    <cofactor evidence="9 11">
        <name>FAD</name>
        <dbReference type="ChEBI" id="CHEBI:57692"/>
    </cofactor>
    <text evidence="9 11">Binds 1 FAD per subunit.</text>
</comment>
<evidence type="ECO:0000256" key="8">
    <source>
        <dbReference type="PIRSR" id="PIRSR000350-2"/>
    </source>
</evidence>
<feature type="binding site" evidence="9">
    <location>
        <begin position="348"/>
        <end position="351"/>
    </location>
    <ligand>
        <name>FAD</name>
        <dbReference type="ChEBI" id="CHEBI:57692"/>
    </ligand>
</feature>
<accession>L1LCS1</accession>
<dbReference type="PRINTS" id="PR00411">
    <property type="entry name" value="PNDRDTASEI"/>
</dbReference>
<feature type="binding site" evidence="9">
    <location>
        <position position="342"/>
    </location>
    <ligand>
        <name>FAD</name>
        <dbReference type="ChEBI" id="CHEBI:57692"/>
    </ligand>
</feature>
<keyword evidence="6" id="KW-1015">Disulfide bond</keyword>
<dbReference type="PRINTS" id="PR00368">
    <property type="entry name" value="FADPNR"/>
</dbReference>
<keyword evidence="2 11" id="KW-0285">Flavoprotein</keyword>
<evidence type="ECO:0000256" key="4">
    <source>
        <dbReference type="ARBA" id="ARBA00023002"/>
    </source>
</evidence>
<dbReference type="OrthoDB" id="361797at2759"/>
<dbReference type="GeneID" id="15802709"/>
<dbReference type="EC" id="1.8.1.4" evidence="11"/>
<comment type="caution">
    <text evidence="14">The sequence shown here is derived from an EMBL/GenBank/DDBJ whole genome shotgun (WGS) entry which is preliminary data.</text>
</comment>
<dbReference type="PANTHER" id="PTHR22912">
    <property type="entry name" value="DISULFIDE OXIDOREDUCTASE"/>
    <property type="match status" value="1"/>
</dbReference>
<evidence type="ECO:0000313" key="15">
    <source>
        <dbReference type="Proteomes" id="UP000031512"/>
    </source>
</evidence>
<dbReference type="InterPro" id="IPR036188">
    <property type="entry name" value="FAD/NAD-bd_sf"/>
</dbReference>
<proteinExistence type="inferred from homology"/>
<dbReference type="Pfam" id="PF07992">
    <property type="entry name" value="Pyr_redox_2"/>
    <property type="match status" value="1"/>
</dbReference>
<dbReference type="EMBL" id="ACOU01000004">
    <property type="protein sequence ID" value="EKX73045.1"/>
    <property type="molecule type" value="Genomic_DNA"/>
</dbReference>
<feature type="domain" description="Pyridine nucleotide-disulphide oxidoreductase dimerisation" evidence="12">
    <location>
        <begin position="377"/>
        <end position="484"/>
    </location>
</feature>
<evidence type="ECO:0000256" key="5">
    <source>
        <dbReference type="ARBA" id="ARBA00023027"/>
    </source>
</evidence>
<comment type="catalytic activity">
    <reaction evidence="11">
        <text>N(6)-[(R)-dihydrolipoyl]-L-lysyl-[protein] + NAD(+) = N(6)-[(R)-lipoyl]-L-lysyl-[protein] + NADH + H(+)</text>
        <dbReference type="Rhea" id="RHEA:15045"/>
        <dbReference type="Rhea" id="RHEA-COMP:10474"/>
        <dbReference type="Rhea" id="RHEA-COMP:10475"/>
        <dbReference type="ChEBI" id="CHEBI:15378"/>
        <dbReference type="ChEBI" id="CHEBI:57540"/>
        <dbReference type="ChEBI" id="CHEBI:57945"/>
        <dbReference type="ChEBI" id="CHEBI:83099"/>
        <dbReference type="ChEBI" id="CHEBI:83100"/>
        <dbReference type="EC" id="1.8.1.4"/>
    </reaction>
</comment>
<evidence type="ECO:0000256" key="2">
    <source>
        <dbReference type="ARBA" id="ARBA00022630"/>
    </source>
</evidence>
<keyword evidence="15" id="KW-1185">Reference proteome</keyword>
<feature type="binding site" evidence="9">
    <location>
        <position position="229"/>
    </location>
    <ligand>
        <name>NAD(+)</name>
        <dbReference type="ChEBI" id="CHEBI:57540"/>
    </ligand>
</feature>
<comment type="similarity">
    <text evidence="1 11">Belongs to the class-I pyridine nucleotide-disulfide oxidoreductase family.</text>
</comment>
<dbReference type="KEGG" id="beq:BEWA_016060"/>
<dbReference type="STRING" id="1537102.L1LCS1"/>
<dbReference type="InterPro" id="IPR004099">
    <property type="entry name" value="Pyr_nucl-diS_OxRdtase_dimer"/>
</dbReference>
<dbReference type="SUPFAM" id="SSF51905">
    <property type="entry name" value="FAD/NAD(P)-binding domain"/>
    <property type="match status" value="1"/>
</dbReference>
<dbReference type="VEuPathDB" id="PiroplasmaDB:BEWA_016060"/>
<evidence type="ECO:0000256" key="7">
    <source>
        <dbReference type="ARBA" id="ARBA00023284"/>
    </source>
</evidence>
<feature type="binding site" evidence="9">
    <location>
        <position position="143"/>
    </location>
    <ligand>
        <name>FAD</name>
        <dbReference type="ChEBI" id="CHEBI:57692"/>
    </ligand>
</feature>
<organism evidence="14 15">
    <name type="scientific">Theileria equi strain WA</name>
    <dbReference type="NCBI Taxonomy" id="1537102"/>
    <lineage>
        <taxon>Eukaryota</taxon>
        <taxon>Sar</taxon>
        <taxon>Alveolata</taxon>
        <taxon>Apicomplexa</taxon>
        <taxon>Aconoidasida</taxon>
        <taxon>Piroplasmida</taxon>
        <taxon>Theileriidae</taxon>
        <taxon>Theileria</taxon>
    </lineage>
</organism>
<dbReference type="GO" id="GO:0050660">
    <property type="term" value="F:flavin adenine dinucleotide binding"/>
    <property type="evidence" value="ECO:0007669"/>
    <property type="project" value="InterPro"/>
</dbReference>
<feature type="binding site" evidence="9">
    <location>
        <position position="81"/>
    </location>
    <ligand>
        <name>FAD</name>
        <dbReference type="ChEBI" id="CHEBI:57692"/>
    </ligand>
</feature>
<evidence type="ECO:0000259" key="12">
    <source>
        <dbReference type="Pfam" id="PF02852"/>
    </source>
</evidence>
<feature type="binding site" evidence="9">
    <location>
        <begin position="206"/>
        <end position="213"/>
    </location>
    <ligand>
        <name>NAD(+)</name>
        <dbReference type="ChEBI" id="CHEBI:57540"/>
    </ligand>
</feature>
<keyword evidence="5 9" id="KW-0520">NAD</keyword>
<gene>
    <name evidence="14" type="ORF">BEWA_016060</name>
</gene>
<reference evidence="14 15" key="1">
    <citation type="journal article" date="2012" name="BMC Genomics">
        <title>Comparative genomic analysis and phylogenetic position of Theileria equi.</title>
        <authorList>
            <person name="Kappmeyer L.S."/>
            <person name="Thiagarajan M."/>
            <person name="Herndon D.R."/>
            <person name="Ramsay J.D."/>
            <person name="Caler E."/>
            <person name="Djikeng A."/>
            <person name="Gillespie J.J."/>
            <person name="Lau A.O."/>
            <person name="Roalson E.H."/>
            <person name="Silva J.C."/>
            <person name="Silva M.G."/>
            <person name="Suarez C.E."/>
            <person name="Ueti M.W."/>
            <person name="Nene V.M."/>
            <person name="Mealey R.H."/>
            <person name="Knowles D.P."/>
            <person name="Brayton K.A."/>
        </authorList>
    </citation>
    <scope>NUCLEOTIDE SEQUENCE [LARGE SCALE GENOMIC DNA]</scope>
    <source>
        <strain evidence="14 15">WA</strain>
    </source>
</reference>
<keyword evidence="4 11" id="KW-0560">Oxidoreductase</keyword>
<dbReference type="InterPro" id="IPR016156">
    <property type="entry name" value="FAD/NAD-linked_Rdtase_dimer_sf"/>
</dbReference>